<dbReference type="AlphaFoldDB" id="A0AAE1N7H5"/>
<sequence length="243" mass="26168">MVDDCADTRKRVRDDSSEFDEDLLESKISRVHSDSDVNSSESQLTRTNSDSSESCNNSEGDEPGRVDSSETAAAPLESAGATEIEDDLLMNILDESDNSTGERDPTMQGLDSVIKSFEDEILAPGSDLVDSDLVHESSDLRHLLEASDDELGLPPTVTPPAEEDKPESLTEGFSRVGPDGIDLSGFMGFEDDIPQYEALGYGNGVFVEYGAEDNGGGFVTLDGLFDHADSGDVLWRSESLQAM</sequence>
<dbReference type="Proteomes" id="UP001293593">
    <property type="component" value="Unassembled WGS sequence"/>
</dbReference>
<feature type="compositionally biased region" description="Low complexity" evidence="1">
    <location>
        <begin position="48"/>
        <end position="58"/>
    </location>
</feature>
<dbReference type="EMBL" id="JAWXYG010000001">
    <property type="protein sequence ID" value="KAK4283441.1"/>
    <property type="molecule type" value="Genomic_DNA"/>
</dbReference>
<feature type="compositionally biased region" description="Basic and acidic residues" evidence="1">
    <location>
        <begin position="24"/>
        <end position="35"/>
    </location>
</feature>
<feature type="compositionally biased region" description="Polar residues" evidence="1">
    <location>
        <begin position="36"/>
        <end position="47"/>
    </location>
</feature>
<protein>
    <submittedName>
        <fullName evidence="2">Uncharacterized protein</fullName>
    </submittedName>
</protein>
<evidence type="ECO:0000256" key="1">
    <source>
        <dbReference type="SAM" id="MobiDB-lite"/>
    </source>
</evidence>
<dbReference type="PANTHER" id="PTHR34539:SF15">
    <property type="match status" value="1"/>
</dbReference>
<reference evidence="2" key="1">
    <citation type="submission" date="2023-10" db="EMBL/GenBank/DDBJ databases">
        <title>Chromosome-level genome of the transformable northern wattle, Acacia crassicarpa.</title>
        <authorList>
            <person name="Massaro I."/>
            <person name="Sinha N.R."/>
            <person name="Poethig S."/>
            <person name="Leichty A.R."/>
        </authorList>
    </citation>
    <scope>NUCLEOTIDE SEQUENCE</scope>
    <source>
        <strain evidence="2">Acra3RX</strain>
        <tissue evidence="2">Leaf</tissue>
    </source>
</reference>
<organism evidence="2 3">
    <name type="scientific">Acacia crassicarpa</name>
    <name type="common">northern wattle</name>
    <dbReference type="NCBI Taxonomy" id="499986"/>
    <lineage>
        <taxon>Eukaryota</taxon>
        <taxon>Viridiplantae</taxon>
        <taxon>Streptophyta</taxon>
        <taxon>Embryophyta</taxon>
        <taxon>Tracheophyta</taxon>
        <taxon>Spermatophyta</taxon>
        <taxon>Magnoliopsida</taxon>
        <taxon>eudicotyledons</taxon>
        <taxon>Gunneridae</taxon>
        <taxon>Pentapetalae</taxon>
        <taxon>rosids</taxon>
        <taxon>fabids</taxon>
        <taxon>Fabales</taxon>
        <taxon>Fabaceae</taxon>
        <taxon>Caesalpinioideae</taxon>
        <taxon>mimosoid clade</taxon>
        <taxon>Acacieae</taxon>
        <taxon>Acacia</taxon>
    </lineage>
</organism>
<comment type="caution">
    <text evidence="2">The sequence shown here is derived from an EMBL/GenBank/DDBJ whole genome shotgun (WGS) entry which is preliminary data.</text>
</comment>
<accession>A0AAE1N7H5</accession>
<evidence type="ECO:0000313" key="2">
    <source>
        <dbReference type="EMBL" id="KAK4283441.1"/>
    </source>
</evidence>
<evidence type="ECO:0000313" key="3">
    <source>
        <dbReference type="Proteomes" id="UP001293593"/>
    </source>
</evidence>
<feature type="region of interest" description="Disordered" evidence="1">
    <location>
        <begin position="1"/>
        <end position="112"/>
    </location>
</feature>
<dbReference type="PANTHER" id="PTHR34539">
    <property type="entry name" value="T6J4.11 PROTEIN"/>
    <property type="match status" value="1"/>
</dbReference>
<proteinExistence type="predicted"/>
<gene>
    <name evidence="2" type="ORF">QN277_000391</name>
</gene>
<keyword evidence="3" id="KW-1185">Reference proteome</keyword>
<feature type="compositionally biased region" description="Basic and acidic residues" evidence="1">
    <location>
        <begin position="1"/>
        <end position="16"/>
    </location>
</feature>
<name>A0AAE1N7H5_9FABA</name>
<feature type="region of interest" description="Disordered" evidence="1">
    <location>
        <begin position="145"/>
        <end position="177"/>
    </location>
</feature>